<feature type="domain" description="ULTRAPETALA1/2 zinc finger" evidence="2">
    <location>
        <begin position="129"/>
        <end position="177"/>
    </location>
</feature>
<proteinExistence type="predicted"/>
<dbReference type="Pfam" id="PF23293">
    <property type="entry name" value="zf_ULT1"/>
    <property type="match status" value="1"/>
</dbReference>
<accession>A0A2P5Y112</accession>
<dbReference type="Proteomes" id="UP000239757">
    <property type="component" value="Unassembled WGS sequence"/>
</dbReference>
<dbReference type="GO" id="GO:0005634">
    <property type="term" value="C:nucleus"/>
    <property type="evidence" value="ECO:0007669"/>
    <property type="project" value="TreeGrafter"/>
</dbReference>
<dbReference type="GO" id="GO:0005829">
    <property type="term" value="C:cytosol"/>
    <property type="evidence" value="ECO:0007669"/>
    <property type="project" value="TreeGrafter"/>
</dbReference>
<evidence type="ECO:0000259" key="1">
    <source>
        <dbReference type="Pfam" id="PF23292"/>
    </source>
</evidence>
<dbReference type="PANTHER" id="PTHR34053:SF1">
    <property type="entry name" value="PROTEIN ULTRAPETALA 1"/>
    <property type="match status" value="1"/>
</dbReference>
<dbReference type="InterPro" id="IPR020533">
    <property type="entry name" value="Developmental_reg_ULTRAPETALA"/>
</dbReference>
<reference evidence="3 4" key="1">
    <citation type="submission" date="2015-01" db="EMBL/GenBank/DDBJ databases">
        <title>Genome of allotetraploid Gossypium barbadense reveals genomic plasticity and fiber elongation in cotton evolution.</title>
        <authorList>
            <person name="Chen X."/>
            <person name="Liu X."/>
            <person name="Zhao B."/>
            <person name="Zheng H."/>
            <person name="Hu Y."/>
            <person name="Lu G."/>
            <person name="Yang C."/>
            <person name="Chen J."/>
            <person name="Shan C."/>
            <person name="Zhang L."/>
            <person name="Zhou Y."/>
            <person name="Wang L."/>
            <person name="Guo W."/>
            <person name="Bai Y."/>
            <person name="Ruan J."/>
            <person name="Shangguan X."/>
            <person name="Mao Y."/>
            <person name="Jiang J."/>
            <person name="Zhu Y."/>
            <person name="Lei J."/>
            <person name="Kang H."/>
            <person name="Chen S."/>
            <person name="He X."/>
            <person name="Wang R."/>
            <person name="Wang Y."/>
            <person name="Chen J."/>
            <person name="Wang L."/>
            <person name="Yu S."/>
            <person name="Wang B."/>
            <person name="Wei J."/>
            <person name="Song S."/>
            <person name="Lu X."/>
            <person name="Gao Z."/>
            <person name="Gu W."/>
            <person name="Deng X."/>
            <person name="Ma D."/>
            <person name="Wang S."/>
            <person name="Liang W."/>
            <person name="Fang L."/>
            <person name="Cai C."/>
            <person name="Zhu X."/>
            <person name="Zhou B."/>
            <person name="Zhang Y."/>
            <person name="Chen Z."/>
            <person name="Xu S."/>
            <person name="Zhu R."/>
            <person name="Wang S."/>
            <person name="Zhang T."/>
            <person name="Zhao G."/>
        </authorList>
    </citation>
    <scope>NUCLEOTIDE SEQUENCE [LARGE SCALE GENOMIC DNA]</scope>
    <source>
        <strain evidence="4">cv. Xinhai21</strain>
        <tissue evidence="3">Leaf</tissue>
    </source>
</reference>
<dbReference type="AlphaFoldDB" id="A0A2P5Y112"/>
<dbReference type="InterPro" id="IPR057011">
    <property type="entry name" value="ULT1/2_SAND"/>
</dbReference>
<dbReference type="PANTHER" id="PTHR34053">
    <property type="entry name" value="PROTEIN ULTRAPETALA 1"/>
    <property type="match status" value="1"/>
</dbReference>
<dbReference type="EMBL" id="KZ663886">
    <property type="protein sequence ID" value="PPS09236.1"/>
    <property type="molecule type" value="Genomic_DNA"/>
</dbReference>
<evidence type="ECO:0000313" key="3">
    <source>
        <dbReference type="EMBL" id="PPS09236.1"/>
    </source>
</evidence>
<evidence type="ECO:0008006" key="5">
    <source>
        <dbReference type="Google" id="ProtNLM"/>
    </source>
</evidence>
<feature type="domain" description="ULTRAPETALA1/2 SAND" evidence="1">
    <location>
        <begin position="22"/>
        <end position="109"/>
    </location>
</feature>
<protein>
    <recommendedName>
        <fullName evidence="5">SAND domain-containing protein</fullName>
    </recommendedName>
</protein>
<dbReference type="Pfam" id="PF23292">
    <property type="entry name" value="SAND_ULT1"/>
    <property type="match status" value="1"/>
</dbReference>
<gene>
    <name evidence="3" type="ORF">GOBAR_AA11427</name>
</gene>
<dbReference type="InterPro" id="IPR057012">
    <property type="entry name" value="ULT1/2_Znf"/>
</dbReference>
<organism evidence="3 4">
    <name type="scientific">Gossypium barbadense</name>
    <name type="common">Sea Island cotton</name>
    <name type="synonym">Hibiscus barbadensis</name>
    <dbReference type="NCBI Taxonomy" id="3634"/>
    <lineage>
        <taxon>Eukaryota</taxon>
        <taxon>Viridiplantae</taxon>
        <taxon>Streptophyta</taxon>
        <taxon>Embryophyta</taxon>
        <taxon>Tracheophyta</taxon>
        <taxon>Spermatophyta</taxon>
        <taxon>Magnoliopsida</taxon>
        <taxon>eudicotyledons</taxon>
        <taxon>Gunneridae</taxon>
        <taxon>Pentapetalae</taxon>
        <taxon>rosids</taxon>
        <taxon>malvids</taxon>
        <taxon>Malvales</taxon>
        <taxon>Malvaceae</taxon>
        <taxon>Malvoideae</taxon>
        <taxon>Gossypium</taxon>
    </lineage>
</organism>
<evidence type="ECO:0000259" key="2">
    <source>
        <dbReference type="Pfam" id="PF23293"/>
    </source>
</evidence>
<sequence length="271" mass="30524">MENEVERESGSMIFSDEELIEVSGLKKGRDFIEVTCGCTSHRYGDAVGKLRVFSNGDLEITCECTPKLTPAAFEKHSGRETARKWKNNVWVIVNGEKVSLSKTALLKYYNQASKNANGTNRSHNGRVCHRDEFVCCSRCNKERRFRLRTKEECRIHHDALADVNWKCSDLPYDRLFIKVLRALRSLDMSFSRKASRCTILHIQYFLFFSDMLVKSWQKNEQVAGYTGAAPVLQHARVVLPVCALGVKSVGSPIAVAKLASTSLGTPKLESL</sequence>
<dbReference type="OrthoDB" id="660341at2759"/>
<evidence type="ECO:0000313" key="4">
    <source>
        <dbReference type="Proteomes" id="UP000239757"/>
    </source>
</evidence>
<name>A0A2P5Y112_GOSBA</name>